<evidence type="ECO:0000259" key="2">
    <source>
        <dbReference type="Pfam" id="PF11887"/>
    </source>
</evidence>
<dbReference type="EMBL" id="JBHUKS010000033">
    <property type="protein sequence ID" value="MFD2473572.1"/>
    <property type="molecule type" value="Genomic_DNA"/>
</dbReference>
<dbReference type="InterPro" id="IPR005693">
    <property type="entry name" value="Mce"/>
</dbReference>
<evidence type="ECO:0000313" key="3">
    <source>
        <dbReference type="EMBL" id="MFD2473572.1"/>
    </source>
</evidence>
<dbReference type="Proteomes" id="UP001597483">
    <property type="component" value="Unassembled WGS sequence"/>
</dbReference>
<feature type="domain" description="Mammalian cell entry C-terminal" evidence="2">
    <location>
        <begin position="119"/>
        <end position="329"/>
    </location>
</feature>
<dbReference type="NCBIfam" id="TIGR00996">
    <property type="entry name" value="Mtu_fam_mce"/>
    <property type="match status" value="1"/>
</dbReference>
<dbReference type="PANTHER" id="PTHR33371">
    <property type="entry name" value="INTERMEMBRANE PHOSPHOLIPID TRANSPORT SYSTEM BINDING PROTEIN MLAD-RELATED"/>
    <property type="match status" value="1"/>
</dbReference>
<dbReference type="Pfam" id="PF11887">
    <property type="entry name" value="Mce4_CUP1"/>
    <property type="match status" value="1"/>
</dbReference>
<gene>
    <name evidence="3" type="ORF">ACFSVL_39655</name>
</gene>
<dbReference type="InterPro" id="IPR024516">
    <property type="entry name" value="Mce_C"/>
</dbReference>
<comment type="caution">
    <text evidence="3">The sequence shown here is derived from an EMBL/GenBank/DDBJ whole genome shotgun (WGS) entry which is preliminary data.</text>
</comment>
<dbReference type="InterPro" id="IPR003399">
    <property type="entry name" value="Mce/MlaD"/>
</dbReference>
<reference evidence="4" key="1">
    <citation type="journal article" date="2019" name="Int. J. Syst. Evol. Microbiol.">
        <title>The Global Catalogue of Microorganisms (GCM) 10K type strain sequencing project: providing services to taxonomists for standard genome sequencing and annotation.</title>
        <authorList>
            <consortium name="The Broad Institute Genomics Platform"/>
            <consortium name="The Broad Institute Genome Sequencing Center for Infectious Disease"/>
            <person name="Wu L."/>
            <person name="Ma J."/>
        </authorList>
    </citation>
    <scope>NUCLEOTIDE SEQUENCE [LARGE SCALE GENOMIC DNA]</scope>
    <source>
        <strain evidence="4">CGMCC 4.7641</strain>
    </source>
</reference>
<evidence type="ECO:0000313" key="4">
    <source>
        <dbReference type="Proteomes" id="UP001597483"/>
    </source>
</evidence>
<feature type="domain" description="Mce/MlaD" evidence="1">
    <location>
        <begin position="38"/>
        <end position="113"/>
    </location>
</feature>
<proteinExistence type="predicted"/>
<dbReference type="RefSeq" id="WP_378312159.1">
    <property type="nucleotide sequence ID" value="NZ_JBHUKS010000033.1"/>
</dbReference>
<dbReference type="PANTHER" id="PTHR33371:SF17">
    <property type="entry name" value="MCE-FAMILY PROTEIN MCE1B"/>
    <property type="match status" value="1"/>
</dbReference>
<dbReference type="InterPro" id="IPR052336">
    <property type="entry name" value="MlaD_Phospholipid_Transporter"/>
</dbReference>
<dbReference type="Pfam" id="PF02470">
    <property type="entry name" value="MlaD"/>
    <property type="match status" value="1"/>
</dbReference>
<accession>A0ABW5HKD5</accession>
<keyword evidence="4" id="KW-1185">Reference proteome</keyword>
<organism evidence="3 4">
    <name type="scientific">Amycolatopsis silviterrae</name>
    <dbReference type="NCBI Taxonomy" id="1656914"/>
    <lineage>
        <taxon>Bacteria</taxon>
        <taxon>Bacillati</taxon>
        <taxon>Actinomycetota</taxon>
        <taxon>Actinomycetes</taxon>
        <taxon>Pseudonocardiales</taxon>
        <taxon>Pseudonocardiaceae</taxon>
        <taxon>Amycolatopsis</taxon>
    </lineage>
</organism>
<name>A0ABW5HKD5_9PSEU</name>
<protein>
    <submittedName>
        <fullName evidence="3">MCE family protein</fullName>
    </submittedName>
</protein>
<evidence type="ECO:0000259" key="1">
    <source>
        <dbReference type="Pfam" id="PF02470"/>
    </source>
</evidence>
<sequence length="345" mass="35708">MKVAGSAIKLAVFLTLTALTAVFLGNVLADSRTSGRAVSYRAVFANASYLKTGSDVRIAGVTVGKVQSLALRPDNSVVVGFQAPADRPLPGNVRAAVRYKNLLGDRYLELAQGTGAGDANLAPGATIPVSHTTPALDLDILVGGFKPLFQALAPEQINQLSAELIKVFQGESGSVTALLSSVTTLTSSLADHDQVIGSLITNLNTVLGTIDQRGSQVSDLVVQLQQLVSGLSADREPIARSIDHVNDLAGSASGLLAQLRPDLAATVGRLGTVAGTLNANSDLVTAAVKGLPGAYKAISGIGLYGDFFNFFLCDIQVKTTGPNGAPVYTPWIESQLPRCGDQGGR</sequence>